<dbReference type="Proteomes" id="UP000230069">
    <property type="component" value="Unassembled WGS sequence"/>
</dbReference>
<gene>
    <name evidence="1" type="ORF">AQUCO_00400379v1</name>
</gene>
<accession>A0A2G5EUL7</accession>
<protein>
    <submittedName>
        <fullName evidence="1">Uncharacterized protein</fullName>
    </submittedName>
</protein>
<proteinExistence type="predicted"/>
<keyword evidence="2" id="KW-1185">Reference proteome</keyword>
<sequence length="75" mass="8907">MDILYYSLSHLFMIHDIIFQNITVSPLFKYCNNDQSIKMIMLYSFFYIYIFRSIHTLGRGRECVQVLCGDATCFC</sequence>
<organism evidence="1 2">
    <name type="scientific">Aquilegia coerulea</name>
    <name type="common">Rocky mountain columbine</name>
    <dbReference type="NCBI Taxonomy" id="218851"/>
    <lineage>
        <taxon>Eukaryota</taxon>
        <taxon>Viridiplantae</taxon>
        <taxon>Streptophyta</taxon>
        <taxon>Embryophyta</taxon>
        <taxon>Tracheophyta</taxon>
        <taxon>Spermatophyta</taxon>
        <taxon>Magnoliopsida</taxon>
        <taxon>Ranunculales</taxon>
        <taxon>Ranunculaceae</taxon>
        <taxon>Thalictroideae</taxon>
        <taxon>Aquilegia</taxon>
    </lineage>
</organism>
<name>A0A2G5EUL7_AQUCA</name>
<dbReference type="EMBL" id="KZ305021">
    <property type="protein sequence ID" value="PIA59455.1"/>
    <property type="molecule type" value="Genomic_DNA"/>
</dbReference>
<reference evidence="1 2" key="1">
    <citation type="submission" date="2017-09" db="EMBL/GenBank/DDBJ databases">
        <title>WGS assembly of Aquilegia coerulea Goldsmith.</title>
        <authorList>
            <person name="Hodges S."/>
            <person name="Kramer E."/>
            <person name="Nordborg M."/>
            <person name="Tomkins J."/>
            <person name="Borevitz J."/>
            <person name="Derieg N."/>
            <person name="Yan J."/>
            <person name="Mihaltcheva S."/>
            <person name="Hayes R.D."/>
            <person name="Rokhsar D."/>
        </authorList>
    </citation>
    <scope>NUCLEOTIDE SEQUENCE [LARGE SCALE GENOMIC DNA]</scope>
    <source>
        <strain evidence="2">cv. Goldsmith</strain>
    </source>
</reference>
<evidence type="ECO:0000313" key="1">
    <source>
        <dbReference type="EMBL" id="PIA59455.1"/>
    </source>
</evidence>
<evidence type="ECO:0000313" key="2">
    <source>
        <dbReference type="Proteomes" id="UP000230069"/>
    </source>
</evidence>
<dbReference type="AlphaFoldDB" id="A0A2G5EUL7"/>
<dbReference type="InParanoid" id="A0A2G5EUL7"/>